<name>A0AAV2CXB6_9ROSI</name>
<dbReference type="InterPro" id="IPR036397">
    <property type="entry name" value="RNaseH_sf"/>
</dbReference>
<dbReference type="Gene3D" id="3.30.420.10">
    <property type="entry name" value="Ribonuclease H-like superfamily/Ribonuclease H"/>
    <property type="match status" value="1"/>
</dbReference>
<dbReference type="InterPro" id="IPR002156">
    <property type="entry name" value="RNaseH_domain"/>
</dbReference>
<dbReference type="InterPro" id="IPR052929">
    <property type="entry name" value="RNase_H-like_EbsB-rel"/>
</dbReference>
<dbReference type="Proteomes" id="UP001497516">
    <property type="component" value="Chromosome 10"/>
</dbReference>
<evidence type="ECO:0000259" key="1">
    <source>
        <dbReference type="Pfam" id="PF13456"/>
    </source>
</evidence>
<proteinExistence type="predicted"/>
<evidence type="ECO:0000313" key="3">
    <source>
        <dbReference type="Proteomes" id="UP001497516"/>
    </source>
</evidence>
<accession>A0AAV2CXB6</accession>
<gene>
    <name evidence="2" type="ORF">LTRI10_LOCUS8162</name>
</gene>
<dbReference type="Pfam" id="PF13456">
    <property type="entry name" value="RVT_3"/>
    <property type="match status" value="1"/>
</dbReference>
<dbReference type="PANTHER" id="PTHR47074:SF48">
    <property type="entry name" value="POLYNUCLEOTIDYL TRANSFERASE, RIBONUCLEASE H-LIKE SUPERFAMILY PROTEIN"/>
    <property type="match status" value="1"/>
</dbReference>
<reference evidence="2 3" key="1">
    <citation type="submission" date="2024-04" db="EMBL/GenBank/DDBJ databases">
        <authorList>
            <person name="Fracassetti M."/>
        </authorList>
    </citation>
    <scope>NUCLEOTIDE SEQUENCE [LARGE SCALE GENOMIC DNA]</scope>
</reference>
<feature type="domain" description="RNase H type-1" evidence="1">
    <location>
        <begin position="2"/>
        <end position="83"/>
    </location>
</feature>
<dbReference type="EMBL" id="OZ034814">
    <property type="protein sequence ID" value="CAL1360746.1"/>
    <property type="molecule type" value="Genomic_DNA"/>
</dbReference>
<evidence type="ECO:0000313" key="2">
    <source>
        <dbReference type="EMBL" id="CAL1360746.1"/>
    </source>
</evidence>
<dbReference type="GO" id="GO:0004523">
    <property type="term" value="F:RNA-DNA hybrid ribonuclease activity"/>
    <property type="evidence" value="ECO:0007669"/>
    <property type="project" value="InterPro"/>
</dbReference>
<dbReference type="AlphaFoldDB" id="A0AAV2CXB6"/>
<dbReference type="PANTHER" id="PTHR47074">
    <property type="entry name" value="BNAC02G40300D PROTEIN"/>
    <property type="match status" value="1"/>
</dbReference>
<organism evidence="2 3">
    <name type="scientific">Linum trigynum</name>
    <dbReference type="NCBI Taxonomy" id="586398"/>
    <lineage>
        <taxon>Eukaryota</taxon>
        <taxon>Viridiplantae</taxon>
        <taxon>Streptophyta</taxon>
        <taxon>Embryophyta</taxon>
        <taxon>Tracheophyta</taxon>
        <taxon>Spermatophyta</taxon>
        <taxon>Magnoliopsida</taxon>
        <taxon>eudicotyledons</taxon>
        <taxon>Gunneridae</taxon>
        <taxon>Pentapetalae</taxon>
        <taxon>rosids</taxon>
        <taxon>fabids</taxon>
        <taxon>Malpighiales</taxon>
        <taxon>Linaceae</taxon>
        <taxon>Linum</taxon>
    </lineage>
</organism>
<keyword evidence="3" id="KW-1185">Reference proteome</keyword>
<sequence>MQVEILALRDAVHWCVQRGLSVVRFEGDVKFIIDRLNQAQNNDSRAGPIFREVLSYLSEHIGFLVRFVGRRSNRVAHLMARKALSLYPTPCRSFNFVAWLRSRM</sequence>
<protein>
    <recommendedName>
        <fullName evidence="1">RNase H type-1 domain-containing protein</fullName>
    </recommendedName>
</protein>
<dbReference type="GO" id="GO:0003676">
    <property type="term" value="F:nucleic acid binding"/>
    <property type="evidence" value="ECO:0007669"/>
    <property type="project" value="InterPro"/>
</dbReference>